<accession>A0AAU9EK06</accession>
<keyword evidence="3" id="KW-1185">Reference proteome</keyword>
<protein>
    <recommendedName>
        <fullName evidence="4">HEAT repeat domain-containing protein</fullName>
    </recommendedName>
</protein>
<reference evidence="3" key="1">
    <citation type="journal article" date="2023" name="Arch. Microbiol.">
        <title>Desulfoferula mesophilus gen. nov. sp. nov., a mesophilic sulfate-reducing bacterium isolated from a brackish lake sediment.</title>
        <authorList>
            <person name="Watanabe T."/>
            <person name="Yabe T."/>
            <person name="Tsuji J.M."/>
            <person name="Fukui M."/>
        </authorList>
    </citation>
    <scope>NUCLEOTIDE SEQUENCE [LARGE SCALE GENOMIC DNA]</scope>
    <source>
        <strain evidence="3">12FAK</strain>
    </source>
</reference>
<sequence length="189" mass="19728">MRKSIISLLAVLSLTVLLGGVAAAQDRAPEIALAKLQRTCQAASQSGCLAEVVVLTPQGVMELAGSSCRQVRAVAVYALGEMGESRAVELLVILLQDPDRHIRRIAVRALGKIGDPRALEPLAAVLVNDNEDLSVRCAAAWALGGLGDPRAHEALRSAANSPHGRLNRASREAADRLEGAGVNVSSSSL</sequence>
<dbReference type="RefSeq" id="WP_338605308.1">
    <property type="nucleotide sequence ID" value="NZ_AP028679.1"/>
</dbReference>
<keyword evidence="1" id="KW-0732">Signal</keyword>
<dbReference type="Proteomes" id="UP001366166">
    <property type="component" value="Chromosome"/>
</dbReference>
<dbReference type="PANTHER" id="PTHR12697:SF5">
    <property type="entry name" value="DEOXYHYPUSINE HYDROXYLASE"/>
    <property type="match status" value="1"/>
</dbReference>
<evidence type="ECO:0000256" key="1">
    <source>
        <dbReference type="SAM" id="SignalP"/>
    </source>
</evidence>
<dbReference type="PANTHER" id="PTHR12697">
    <property type="entry name" value="PBS LYASE HEAT-LIKE PROTEIN"/>
    <property type="match status" value="1"/>
</dbReference>
<dbReference type="InterPro" id="IPR016024">
    <property type="entry name" value="ARM-type_fold"/>
</dbReference>
<feature type="signal peptide" evidence="1">
    <location>
        <begin position="1"/>
        <end position="24"/>
    </location>
</feature>
<dbReference type="SMART" id="SM00567">
    <property type="entry name" value="EZ_HEAT"/>
    <property type="match status" value="3"/>
</dbReference>
<dbReference type="Gene3D" id="1.25.10.10">
    <property type="entry name" value="Leucine-rich Repeat Variant"/>
    <property type="match status" value="1"/>
</dbReference>
<name>A0AAU9EK06_9BACT</name>
<proteinExistence type="predicted"/>
<dbReference type="Pfam" id="PF13646">
    <property type="entry name" value="HEAT_2"/>
    <property type="match status" value="1"/>
</dbReference>
<evidence type="ECO:0000313" key="3">
    <source>
        <dbReference type="Proteomes" id="UP001366166"/>
    </source>
</evidence>
<evidence type="ECO:0008006" key="4">
    <source>
        <dbReference type="Google" id="ProtNLM"/>
    </source>
</evidence>
<dbReference type="InterPro" id="IPR004155">
    <property type="entry name" value="PBS_lyase_HEAT"/>
</dbReference>
<dbReference type="SUPFAM" id="SSF48371">
    <property type="entry name" value="ARM repeat"/>
    <property type="match status" value="1"/>
</dbReference>
<gene>
    <name evidence="2" type="ORF">FAK_06350</name>
</gene>
<dbReference type="GO" id="GO:0016491">
    <property type="term" value="F:oxidoreductase activity"/>
    <property type="evidence" value="ECO:0007669"/>
    <property type="project" value="TreeGrafter"/>
</dbReference>
<feature type="chain" id="PRO_5043526884" description="HEAT repeat domain-containing protein" evidence="1">
    <location>
        <begin position="25"/>
        <end position="189"/>
    </location>
</feature>
<dbReference type="InterPro" id="IPR011989">
    <property type="entry name" value="ARM-like"/>
</dbReference>
<dbReference type="KEGG" id="dmp:FAK_06350"/>
<dbReference type="AlphaFoldDB" id="A0AAU9EK06"/>
<organism evidence="2 3">
    <name type="scientific">Desulfoferula mesophila</name>
    <dbReference type="NCBI Taxonomy" id="3058419"/>
    <lineage>
        <taxon>Bacteria</taxon>
        <taxon>Pseudomonadati</taxon>
        <taxon>Thermodesulfobacteriota</taxon>
        <taxon>Desulfarculia</taxon>
        <taxon>Desulfarculales</taxon>
        <taxon>Desulfarculaceae</taxon>
        <taxon>Desulfoferula</taxon>
    </lineage>
</organism>
<evidence type="ECO:0000313" key="2">
    <source>
        <dbReference type="EMBL" id="BEQ13569.1"/>
    </source>
</evidence>
<dbReference type="EMBL" id="AP028679">
    <property type="protein sequence ID" value="BEQ13569.1"/>
    <property type="molecule type" value="Genomic_DNA"/>
</dbReference>
<dbReference type="Pfam" id="PF03130">
    <property type="entry name" value="HEAT_PBS"/>
    <property type="match status" value="1"/>
</dbReference>